<protein>
    <submittedName>
        <fullName evidence="2">Uncharacterized protein</fullName>
    </submittedName>
</protein>
<organism evidence="2 3">
    <name type="scientific">Stylosanthes scabra</name>
    <dbReference type="NCBI Taxonomy" id="79078"/>
    <lineage>
        <taxon>Eukaryota</taxon>
        <taxon>Viridiplantae</taxon>
        <taxon>Streptophyta</taxon>
        <taxon>Embryophyta</taxon>
        <taxon>Tracheophyta</taxon>
        <taxon>Spermatophyta</taxon>
        <taxon>Magnoliopsida</taxon>
        <taxon>eudicotyledons</taxon>
        <taxon>Gunneridae</taxon>
        <taxon>Pentapetalae</taxon>
        <taxon>rosids</taxon>
        <taxon>fabids</taxon>
        <taxon>Fabales</taxon>
        <taxon>Fabaceae</taxon>
        <taxon>Papilionoideae</taxon>
        <taxon>50 kb inversion clade</taxon>
        <taxon>dalbergioids sensu lato</taxon>
        <taxon>Dalbergieae</taxon>
        <taxon>Pterocarpus clade</taxon>
        <taxon>Stylosanthes</taxon>
    </lineage>
</organism>
<proteinExistence type="predicted"/>
<dbReference type="Proteomes" id="UP001341840">
    <property type="component" value="Unassembled WGS sequence"/>
</dbReference>
<sequence>MIRRTSRKLKEDTRRHLKEITEMQEDPEEQVSSESEEENASVEAREIWSLVSGLKVECNDEETIITYLRNDRDEPKNQENLNICTRRRGRKKKAQKTDVNILLVSLVRRE</sequence>
<name>A0ABU6UPC1_9FABA</name>
<comment type="caution">
    <text evidence="2">The sequence shown here is derived from an EMBL/GenBank/DDBJ whole genome shotgun (WGS) entry which is preliminary data.</text>
</comment>
<gene>
    <name evidence="2" type="ORF">PIB30_067552</name>
</gene>
<evidence type="ECO:0000256" key="1">
    <source>
        <dbReference type="SAM" id="MobiDB-lite"/>
    </source>
</evidence>
<feature type="compositionally biased region" description="Acidic residues" evidence="1">
    <location>
        <begin position="22"/>
        <end position="40"/>
    </location>
</feature>
<feature type="compositionally biased region" description="Basic and acidic residues" evidence="1">
    <location>
        <begin position="8"/>
        <end position="21"/>
    </location>
</feature>
<feature type="region of interest" description="Disordered" evidence="1">
    <location>
        <begin position="1"/>
        <end position="42"/>
    </location>
</feature>
<evidence type="ECO:0000313" key="3">
    <source>
        <dbReference type="Proteomes" id="UP001341840"/>
    </source>
</evidence>
<accession>A0ABU6UPC1</accession>
<reference evidence="2 3" key="1">
    <citation type="journal article" date="2023" name="Plants (Basel)">
        <title>Bridging the Gap: Combining Genomics and Transcriptomics Approaches to Understand Stylosanthes scabra, an Orphan Legume from the Brazilian Caatinga.</title>
        <authorList>
            <person name="Ferreira-Neto J.R.C."/>
            <person name="da Silva M.D."/>
            <person name="Binneck E."/>
            <person name="de Melo N.F."/>
            <person name="da Silva R.H."/>
            <person name="de Melo A.L.T.M."/>
            <person name="Pandolfi V."/>
            <person name="Bustamante F.O."/>
            <person name="Brasileiro-Vidal A.C."/>
            <person name="Benko-Iseppon A.M."/>
        </authorList>
    </citation>
    <scope>NUCLEOTIDE SEQUENCE [LARGE SCALE GENOMIC DNA]</scope>
    <source>
        <tissue evidence="2">Leaves</tissue>
    </source>
</reference>
<dbReference type="EMBL" id="JASCZI010121536">
    <property type="protein sequence ID" value="MED6162140.1"/>
    <property type="molecule type" value="Genomic_DNA"/>
</dbReference>
<evidence type="ECO:0000313" key="2">
    <source>
        <dbReference type="EMBL" id="MED6162140.1"/>
    </source>
</evidence>
<keyword evidence="3" id="KW-1185">Reference proteome</keyword>